<feature type="transmembrane region" description="Helical" evidence="9">
    <location>
        <begin position="277"/>
        <end position="298"/>
    </location>
</feature>
<protein>
    <submittedName>
        <fullName evidence="11">MFS transporter</fullName>
    </submittedName>
</protein>
<keyword evidence="8 9" id="KW-0472">Membrane</keyword>
<organism evidence="11 12">
    <name type="scientific">Chelatococcus reniformis</name>
    <dbReference type="NCBI Taxonomy" id="1494448"/>
    <lineage>
        <taxon>Bacteria</taxon>
        <taxon>Pseudomonadati</taxon>
        <taxon>Pseudomonadota</taxon>
        <taxon>Alphaproteobacteria</taxon>
        <taxon>Hyphomicrobiales</taxon>
        <taxon>Chelatococcaceae</taxon>
        <taxon>Chelatococcus</taxon>
    </lineage>
</organism>
<evidence type="ECO:0000313" key="12">
    <source>
        <dbReference type="Proteomes" id="UP000637002"/>
    </source>
</evidence>
<dbReference type="InterPro" id="IPR036259">
    <property type="entry name" value="MFS_trans_sf"/>
</dbReference>
<feature type="transmembrane region" description="Helical" evidence="9">
    <location>
        <begin position="158"/>
        <end position="185"/>
    </location>
</feature>
<dbReference type="Pfam" id="PF07690">
    <property type="entry name" value="MFS_1"/>
    <property type="match status" value="1"/>
</dbReference>
<sequence length="438" mass="46785">MDVTGQDSLPATREGGGRMRAGIGTMLGGTLEWYDFTIYGILILYIAETIFPPDEADAALLAAFLLFGVSFLSRPFGGLILGGYSDRRGRKPALLAAVAMMAMATLAIAFIPPYAAIGIAAPILLLMTRLLQGLSAGGEFGTANAFLVEWSTPDRRGLWGSLLSMTVAVGNLLANAIATIVITTLSREQMTSWGWRIPFVVGGALGLIVLWMRVGLVETPVFRDARPIRAKSPQPEWGRKFGRGAIVFGLSVYWTVCFYIFMIYMPTYTRIHAELTATQAAVSNTVASLVIAVLIPLFGGLSDRYGRRPFLLASCIAVMVLTLPAFWLIAAVKSFALVVIIQACFGIAIALYSGPCPALFAELFPTQSRSSWPAVAYALAVAVFGGFAPSFAVWLTQAFDTPVAPAAYVLAAAGVSLAVLLSIGETAHRPIVERWGKG</sequence>
<evidence type="ECO:0000259" key="10">
    <source>
        <dbReference type="PROSITE" id="PS50850"/>
    </source>
</evidence>
<accession>A0A916UM64</accession>
<dbReference type="GO" id="GO:0005886">
    <property type="term" value="C:plasma membrane"/>
    <property type="evidence" value="ECO:0007669"/>
    <property type="project" value="UniProtKB-SubCell"/>
</dbReference>
<comment type="subcellular location">
    <subcellularLocation>
        <location evidence="1">Cell membrane</location>
        <topology evidence="1">Multi-pass membrane protein</topology>
    </subcellularLocation>
</comment>
<dbReference type="InterPro" id="IPR020846">
    <property type="entry name" value="MFS_dom"/>
</dbReference>
<dbReference type="FunFam" id="1.20.1250.20:FF:000001">
    <property type="entry name" value="Dicarboxylate MFS transporter"/>
    <property type="match status" value="1"/>
</dbReference>
<dbReference type="GO" id="GO:0015293">
    <property type="term" value="F:symporter activity"/>
    <property type="evidence" value="ECO:0007669"/>
    <property type="project" value="UniProtKB-KW"/>
</dbReference>
<evidence type="ECO:0000256" key="6">
    <source>
        <dbReference type="ARBA" id="ARBA00022847"/>
    </source>
</evidence>
<dbReference type="RefSeq" id="WP_244642097.1">
    <property type="nucleotide sequence ID" value="NZ_BMGG01000007.1"/>
</dbReference>
<dbReference type="PANTHER" id="PTHR43528">
    <property type="entry name" value="ALPHA-KETOGLUTARATE PERMEASE"/>
    <property type="match status" value="1"/>
</dbReference>
<evidence type="ECO:0000256" key="2">
    <source>
        <dbReference type="ARBA" id="ARBA00008240"/>
    </source>
</evidence>
<keyword evidence="7 9" id="KW-1133">Transmembrane helix</keyword>
<keyword evidence="6" id="KW-0769">Symport</keyword>
<evidence type="ECO:0000256" key="9">
    <source>
        <dbReference type="SAM" id="Phobius"/>
    </source>
</evidence>
<keyword evidence="5 9" id="KW-0812">Transmembrane</keyword>
<dbReference type="AlphaFoldDB" id="A0A916UM64"/>
<feature type="transmembrane region" description="Helical" evidence="9">
    <location>
        <begin position="245"/>
        <end position="265"/>
    </location>
</feature>
<evidence type="ECO:0000313" key="11">
    <source>
        <dbReference type="EMBL" id="GGC76933.1"/>
    </source>
</evidence>
<evidence type="ECO:0000256" key="4">
    <source>
        <dbReference type="ARBA" id="ARBA00022475"/>
    </source>
</evidence>
<comment type="similarity">
    <text evidence="2">Belongs to the major facilitator superfamily. Metabolite:H+ Symporter (MHS) family (TC 2.A.1.6) family.</text>
</comment>
<dbReference type="PROSITE" id="PS00217">
    <property type="entry name" value="SUGAR_TRANSPORT_2"/>
    <property type="match status" value="1"/>
</dbReference>
<feature type="transmembrane region" description="Helical" evidence="9">
    <location>
        <begin position="374"/>
        <end position="394"/>
    </location>
</feature>
<evidence type="ECO:0000256" key="3">
    <source>
        <dbReference type="ARBA" id="ARBA00022448"/>
    </source>
</evidence>
<feature type="transmembrane region" description="Helical" evidence="9">
    <location>
        <begin position="197"/>
        <end position="216"/>
    </location>
</feature>
<gene>
    <name evidence="11" type="ORF">GCM10010994_39050</name>
</gene>
<reference evidence="11" key="1">
    <citation type="journal article" date="2014" name="Int. J. Syst. Evol. Microbiol.">
        <title>Complete genome sequence of Corynebacterium casei LMG S-19264T (=DSM 44701T), isolated from a smear-ripened cheese.</title>
        <authorList>
            <consortium name="US DOE Joint Genome Institute (JGI-PGF)"/>
            <person name="Walter F."/>
            <person name="Albersmeier A."/>
            <person name="Kalinowski J."/>
            <person name="Ruckert C."/>
        </authorList>
    </citation>
    <scope>NUCLEOTIDE SEQUENCE</scope>
    <source>
        <strain evidence="11">CGMCC 1.12919</strain>
    </source>
</reference>
<dbReference type="EMBL" id="BMGG01000007">
    <property type="protein sequence ID" value="GGC76933.1"/>
    <property type="molecule type" value="Genomic_DNA"/>
</dbReference>
<evidence type="ECO:0000256" key="1">
    <source>
        <dbReference type="ARBA" id="ARBA00004651"/>
    </source>
</evidence>
<dbReference type="InterPro" id="IPR051084">
    <property type="entry name" value="H+-coupled_symporters"/>
</dbReference>
<evidence type="ECO:0000256" key="8">
    <source>
        <dbReference type="ARBA" id="ARBA00023136"/>
    </source>
</evidence>
<proteinExistence type="inferred from homology"/>
<dbReference type="Gene3D" id="1.20.1250.20">
    <property type="entry name" value="MFS general substrate transporter like domains"/>
    <property type="match status" value="2"/>
</dbReference>
<name>A0A916UM64_9HYPH</name>
<evidence type="ECO:0000256" key="5">
    <source>
        <dbReference type="ARBA" id="ARBA00022692"/>
    </source>
</evidence>
<feature type="transmembrane region" description="Helical" evidence="9">
    <location>
        <begin position="59"/>
        <end position="81"/>
    </location>
</feature>
<dbReference type="PANTHER" id="PTHR43528:SF1">
    <property type="entry name" value="ALPHA-KETOGLUTARATE PERMEASE"/>
    <property type="match status" value="1"/>
</dbReference>
<dbReference type="PROSITE" id="PS50850">
    <property type="entry name" value="MFS"/>
    <property type="match status" value="1"/>
</dbReference>
<reference evidence="11" key="2">
    <citation type="submission" date="2020-09" db="EMBL/GenBank/DDBJ databases">
        <authorList>
            <person name="Sun Q."/>
            <person name="Zhou Y."/>
        </authorList>
    </citation>
    <scope>NUCLEOTIDE SEQUENCE</scope>
    <source>
        <strain evidence="11">CGMCC 1.12919</strain>
    </source>
</reference>
<feature type="transmembrane region" description="Helical" evidence="9">
    <location>
        <begin position="117"/>
        <end position="137"/>
    </location>
</feature>
<keyword evidence="12" id="KW-1185">Reference proteome</keyword>
<feature type="transmembrane region" description="Helical" evidence="9">
    <location>
        <begin position="310"/>
        <end position="329"/>
    </location>
</feature>
<feature type="transmembrane region" description="Helical" evidence="9">
    <location>
        <begin position="335"/>
        <end position="353"/>
    </location>
</feature>
<dbReference type="Proteomes" id="UP000637002">
    <property type="component" value="Unassembled WGS sequence"/>
</dbReference>
<evidence type="ECO:0000256" key="7">
    <source>
        <dbReference type="ARBA" id="ARBA00022989"/>
    </source>
</evidence>
<dbReference type="InterPro" id="IPR011701">
    <property type="entry name" value="MFS"/>
</dbReference>
<feature type="transmembrane region" description="Helical" evidence="9">
    <location>
        <begin position="21"/>
        <end position="47"/>
    </location>
</feature>
<feature type="domain" description="Major facilitator superfamily (MFS) profile" evidence="10">
    <location>
        <begin position="21"/>
        <end position="430"/>
    </location>
</feature>
<dbReference type="SUPFAM" id="SSF103473">
    <property type="entry name" value="MFS general substrate transporter"/>
    <property type="match status" value="1"/>
</dbReference>
<dbReference type="InterPro" id="IPR005829">
    <property type="entry name" value="Sugar_transporter_CS"/>
</dbReference>
<keyword evidence="4" id="KW-1003">Cell membrane</keyword>
<feature type="transmembrane region" description="Helical" evidence="9">
    <location>
        <begin position="406"/>
        <end position="424"/>
    </location>
</feature>
<keyword evidence="3" id="KW-0813">Transport</keyword>
<feature type="transmembrane region" description="Helical" evidence="9">
    <location>
        <begin position="93"/>
        <end position="111"/>
    </location>
</feature>
<comment type="caution">
    <text evidence="11">The sequence shown here is derived from an EMBL/GenBank/DDBJ whole genome shotgun (WGS) entry which is preliminary data.</text>
</comment>